<reference evidence="3" key="1">
    <citation type="submission" date="2022-04" db="EMBL/GenBank/DDBJ databases">
        <title>Genomic mining of Alcaligenes faecalis D334 producing ectoin and derivatives.</title>
        <authorList>
            <person name="Doan V.T."/>
            <person name="Quach N.T."/>
            <person name="Vu T.-H.-N."/>
            <person name="Phi Q.-T."/>
        </authorList>
    </citation>
    <scope>NUCLEOTIDE SEQUENCE</scope>
    <source>
        <strain evidence="3">D334</strain>
    </source>
</reference>
<dbReference type="PANTHER" id="PTHR41328:SF2">
    <property type="entry name" value="TERMINASE SMALL SUBUNIT"/>
    <property type="match status" value="1"/>
</dbReference>
<sequence length="174" mass="19721">MKLNAKQTRFVEEYLVSLNATQSAIRAGYSKRTADQQGSRLLVNVKVKAALEDAMGKRSEKVKVDAEYVLTRLGEIDQMDALDILADDGSVKPIADWPKIWRQMISGLDVMEIAQGDEEARIAVVKKIKWPDKIRNLELIGRHVGVQAFKDRVEHSGSIKGMAERMRRRRKTET</sequence>
<dbReference type="GO" id="GO:0051276">
    <property type="term" value="P:chromosome organization"/>
    <property type="evidence" value="ECO:0007669"/>
    <property type="project" value="InterPro"/>
</dbReference>
<evidence type="ECO:0000256" key="1">
    <source>
        <dbReference type="ARBA" id="ARBA00022612"/>
    </source>
</evidence>
<dbReference type="InterPro" id="IPR052404">
    <property type="entry name" value="SPP1-like_terminase"/>
</dbReference>
<dbReference type="RefSeq" id="WP_247965719.1">
    <property type="nucleotide sequence ID" value="NZ_CP095873.1"/>
</dbReference>
<evidence type="ECO:0000313" key="3">
    <source>
        <dbReference type="EMBL" id="UPL20208.1"/>
    </source>
</evidence>
<name>A0AAE9KMF5_ALCFA</name>
<dbReference type="Pfam" id="PF03592">
    <property type="entry name" value="Terminase_2"/>
    <property type="match status" value="1"/>
</dbReference>
<evidence type="ECO:0000313" key="4">
    <source>
        <dbReference type="Proteomes" id="UP000830925"/>
    </source>
</evidence>
<dbReference type="InterPro" id="IPR038713">
    <property type="entry name" value="Terminase_Gp1_N_sf"/>
</dbReference>
<dbReference type="EMBL" id="CP095873">
    <property type="protein sequence ID" value="UPL20208.1"/>
    <property type="molecule type" value="Genomic_DNA"/>
</dbReference>
<keyword evidence="1" id="KW-1188">Viral release from host cell</keyword>
<protein>
    <submittedName>
        <fullName evidence="3">Terminase small subunit</fullName>
    </submittedName>
</protein>
<dbReference type="Gene3D" id="1.10.10.1400">
    <property type="entry name" value="Terminase, small subunit, N-terminal DNA-binding domain, HTH motif"/>
    <property type="match status" value="1"/>
</dbReference>
<dbReference type="Proteomes" id="UP000830925">
    <property type="component" value="Chromosome"/>
</dbReference>
<dbReference type="InterPro" id="IPR005335">
    <property type="entry name" value="Terminase_ssu"/>
</dbReference>
<gene>
    <name evidence="3" type="ORF">MXF72_12310</name>
</gene>
<evidence type="ECO:0000256" key="2">
    <source>
        <dbReference type="ARBA" id="ARBA00023219"/>
    </source>
</evidence>
<organism evidence="3 4">
    <name type="scientific">Alcaligenes faecalis</name>
    <dbReference type="NCBI Taxonomy" id="511"/>
    <lineage>
        <taxon>Bacteria</taxon>
        <taxon>Pseudomonadati</taxon>
        <taxon>Pseudomonadota</taxon>
        <taxon>Betaproteobacteria</taxon>
        <taxon>Burkholderiales</taxon>
        <taxon>Alcaligenaceae</taxon>
        <taxon>Alcaligenes</taxon>
    </lineage>
</organism>
<proteinExistence type="predicted"/>
<dbReference type="PANTHER" id="PTHR41328">
    <property type="entry name" value="TERMINASE SMALL SUBUNIT-RELATED"/>
    <property type="match status" value="1"/>
</dbReference>
<dbReference type="AlphaFoldDB" id="A0AAE9KMF5"/>
<keyword evidence="2" id="KW-0231">Viral genome packaging</keyword>
<accession>A0AAE9KMF5</accession>